<gene>
    <name evidence="3" type="ORF">FEF27_05125</name>
</gene>
<sequence>MPVTAGLNTAALAAISHGTNSPAGQIAVQGLFTQLVLRTAGLGNLTDIRLGHVDVEQPDTAATLTSLSGDGPAVLVPLLLSAGFHAKVDLQEAADASARSVVVAGALGPDARLVDALEQRLHESDADPFSDIIILAAAGSSDSGAVRDVNTTAAMLADRLRCPVQPGFLSFAGPTVGQAVSAARRAHPHRRVVLASYLLAPGYFRRLLSQQGADLVTAPLLQVTDDGADIPPGLPEIILDRFQQGAARLSPAS</sequence>
<dbReference type="Pfam" id="PF01903">
    <property type="entry name" value="CbiX"/>
    <property type="match status" value="2"/>
</dbReference>
<organism evidence="3 4">
    <name type="scientific">Nesterenkonia sphaerica</name>
    <dbReference type="NCBI Taxonomy" id="1804988"/>
    <lineage>
        <taxon>Bacteria</taxon>
        <taxon>Bacillati</taxon>
        <taxon>Actinomycetota</taxon>
        <taxon>Actinomycetes</taxon>
        <taxon>Micrococcales</taxon>
        <taxon>Micrococcaceae</taxon>
        <taxon>Nesterenkonia</taxon>
    </lineage>
</organism>
<dbReference type="GO" id="GO:0046872">
    <property type="term" value="F:metal ion binding"/>
    <property type="evidence" value="ECO:0007669"/>
    <property type="project" value="UniProtKB-KW"/>
</dbReference>
<dbReference type="SUPFAM" id="SSF53800">
    <property type="entry name" value="Chelatase"/>
    <property type="match status" value="1"/>
</dbReference>
<dbReference type="InterPro" id="IPR050963">
    <property type="entry name" value="Sirohydro_Cobaltochel/CbiX"/>
</dbReference>
<comment type="caution">
    <text evidence="3">The sequence shown here is derived from an EMBL/GenBank/DDBJ whole genome shotgun (WGS) entry which is preliminary data.</text>
</comment>
<keyword evidence="4" id="KW-1185">Reference proteome</keyword>
<dbReference type="AlphaFoldDB" id="A0A5R9AEM8"/>
<evidence type="ECO:0000256" key="2">
    <source>
        <dbReference type="ARBA" id="ARBA00023239"/>
    </source>
</evidence>
<protein>
    <submittedName>
        <fullName evidence="3">Cobalamin biosynthesis protein CbiX</fullName>
    </submittedName>
</protein>
<evidence type="ECO:0000313" key="3">
    <source>
        <dbReference type="EMBL" id="TLP77073.1"/>
    </source>
</evidence>
<dbReference type="EMBL" id="VAWA01000005">
    <property type="protein sequence ID" value="TLP77073.1"/>
    <property type="molecule type" value="Genomic_DNA"/>
</dbReference>
<dbReference type="InterPro" id="IPR002762">
    <property type="entry name" value="CbiX-like"/>
</dbReference>
<dbReference type="Gene3D" id="3.40.50.1400">
    <property type="match status" value="2"/>
</dbReference>
<keyword evidence="2" id="KW-0456">Lyase</keyword>
<dbReference type="Proteomes" id="UP000306544">
    <property type="component" value="Unassembled WGS sequence"/>
</dbReference>
<dbReference type="GO" id="GO:0016829">
    <property type="term" value="F:lyase activity"/>
    <property type="evidence" value="ECO:0007669"/>
    <property type="project" value="UniProtKB-KW"/>
</dbReference>
<evidence type="ECO:0000256" key="1">
    <source>
        <dbReference type="ARBA" id="ARBA00022723"/>
    </source>
</evidence>
<name>A0A5R9AEM8_9MICC</name>
<accession>A0A5R9AEM8</accession>
<evidence type="ECO:0000313" key="4">
    <source>
        <dbReference type="Proteomes" id="UP000306544"/>
    </source>
</evidence>
<proteinExistence type="predicted"/>
<dbReference type="PANTHER" id="PTHR33542">
    <property type="entry name" value="SIROHYDROCHLORIN FERROCHELATASE, CHLOROPLASTIC"/>
    <property type="match status" value="1"/>
</dbReference>
<keyword evidence="1" id="KW-0479">Metal-binding</keyword>
<reference evidence="3 4" key="1">
    <citation type="submission" date="2019-05" db="EMBL/GenBank/DDBJ databases">
        <title>Nesterenkonia sp. GY239, isolated from the Southern Atlantic Ocean.</title>
        <authorList>
            <person name="Zhang G."/>
        </authorList>
    </citation>
    <scope>NUCLEOTIDE SEQUENCE [LARGE SCALE GENOMIC DNA]</scope>
    <source>
        <strain evidence="3 4">GY239</strain>
    </source>
</reference>
<dbReference type="OrthoDB" id="7345302at2"/>
<dbReference type="PANTHER" id="PTHR33542:SF5">
    <property type="entry name" value="FERROCHELATASE CHE1"/>
    <property type="match status" value="1"/>
</dbReference>
<dbReference type="RefSeq" id="WP_138169786.1">
    <property type="nucleotide sequence ID" value="NZ_VAWA01000005.1"/>
</dbReference>